<dbReference type="EMBL" id="JARJCW010000029">
    <property type="protein sequence ID" value="KAJ7210063.1"/>
    <property type="molecule type" value="Genomic_DNA"/>
</dbReference>
<protein>
    <submittedName>
        <fullName evidence="1">Uncharacterized protein</fullName>
    </submittedName>
</protein>
<comment type="caution">
    <text evidence="1">The sequence shown here is derived from an EMBL/GenBank/DDBJ whole genome shotgun (WGS) entry which is preliminary data.</text>
</comment>
<name>A0AAD6YBK0_9AGAR</name>
<dbReference type="AlphaFoldDB" id="A0AAD6YBK0"/>
<proteinExistence type="predicted"/>
<dbReference type="Proteomes" id="UP001219525">
    <property type="component" value="Unassembled WGS sequence"/>
</dbReference>
<gene>
    <name evidence="1" type="ORF">GGX14DRAFT_394862</name>
</gene>
<organism evidence="1 2">
    <name type="scientific">Mycena pura</name>
    <dbReference type="NCBI Taxonomy" id="153505"/>
    <lineage>
        <taxon>Eukaryota</taxon>
        <taxon>Fungi</taxon>
        <taxon>Dikarya</taxon>
        <taxon>Basidiomycota</taxon>
        <taxon>Agaricomycotina</taxon>
        <taxon>Agaricomycetes</taxon>
        <taxon>Agaricomycetidae</taxon>
        <taxon>Agaricales</taxon>
        <taxon>Marasmiineae</taxon>
        <taxon>Mycenaceae</taxon>
        <taxon>Mycena</taxon>
    </lineage>
</organism>
<keyword evidence="2" id="KW-1185">Reference proteome</keyword>
<evidence type="ECO:0000313" key="2">
    <source>
        <dbReference type="Proteomes" id="UP001219525"/>
    </source>
</evidence>
<evidence type="ECO:0000313" key="1">
    <source>
        <dbReference type="EMBL" id="KAJ7210063.1"/>
    </source>
</evidence>
<accession>A0AAD6YBK0</accession>
<reference evidence="1" key="1">
    <citation type="submission" date="2023-03" db="EMBL/GenBank/DDBJ databases">
        <title>Massive genome expansion in bonnet fungi (Mycena s.s.) driven by repeated elements and novel gene families across ecological guilds.</title>
        <authorList>
            <consortium name="Lawrence Berkeley National Laboratory"/>
            <person name="Harder C.B."/>
            <person name="Miyauchi S."/>
            <person name="Viragh M."/>
            <person name="Kuo A."/>
            <person name="Thoen E."/>
            <person name="Andreopoulos B."/>
            <person name="Lu D."/>
            <person name="Skrede I."/>
            <person name="Drula E."/>
            <person name="Henrissat B."/>
            <person name="Morin E."/>
            <person name="Kohler A."/>
            <person name="Barry K."/>
            <person name="LaButti K."/>
            <person name="Morin E."/>
            <person name="Salamov A."/>
            <person name="Lipzen A."/>
            <person name="Mereny Z."/>
            <person name="Hegedus B."/>
            <person name="Baldrian P."/>
            <person name="Stursova M."/>
            <person name="Weitz H."/>
            <person name="Taylor A."/>
            <person name="Grigoriev I.V."/>
            <person name="Nagy L.G."/>
            <person name="Martin F."/>
            <person name="Kauserud H."/>
        </authorList>
    </citation>
    <scope>NUCLEOTIDE SEQUENCE</scope>
    <source>
        <strain evidence="1">9144</strain>
    </source>
</reference>
<sequence length="321" mass="35615">MANVGHTSVKRRECTATALARSVPDSLGPHLDLLQLVGPSKDFPAVSRKRLETVSRVQTIELSSRHKACDDVERTTPGLLRPLERDTGLHLYFLLVAEALTGRPPCGVSYFSLAASFLWMYFVDALRGRGNPAGTSQPTSDPGTLKPKHFRVHVPTATTRSTAAATHVPVPTYATYPRIRPLAPCRLRHGPPRKTLRVIALYYRLLTNGVNVYHRRRTRHGRVRAISWRLFSNAGAHTGGITDRIGTLVTGKRLPRFSQALLEDGQLYYVPDHDGGAVLRRCLGHVRERRDVPRLPPHEAYGVSRVPRPFDAAVVRCLAAL</sequence>